<evidence type="ECO:0000313" key="2">
    <source>
        <dbReference type="EMBL" id="RJF92130.1"/>
    </source>
</evidence>
<dbReference type="GO" id="GO:0008294">
    <property type="term" value="F:calcium- and calmodulin-responsive adenylate cyclase activity"/>
    <property type="evidence" value="ECO:0007669"/>
    <property type="project" value="InterPro"/>
</dbReference>
<dbReference type="Gene3D" id="3.30.70.1720">
    <property type="match status" value="1"/>
</dbReference>
<dbReference type="RefSeq" id="WP_119772016.1">
    <property type="nucleotide sequence ID" value="NZ_QYUO01000003.1"/>
</dbReference>
<sequence length="458" mass="51321">MLRTGKAAESASGLVLSHIEVLKELAKERDVVLAFRKVNPHAKRWIEKNMPVKGLSKKTKTEKRGLFAGLMVRDSGGTDGAVSELDGPTYARLLKELIDDGRVHVLQDAGVHETGGASSSRLKSVVLQDLEHDRCYKISYDPEGGTISVFRKKKDGMFRRMKFEGHGGKPLTADYDAFDFYPRLVNENFAGFKDIDMSSLYDPDKAGSFRRLVEIIIHQVLELPEVRSAKAERGRLTAWDNDIINAANARIKKNTGYTYDVLMHGKEKRNSQYPELCDEVFFIFPDGMTLMSKIWNETQAVDYAIRQEGFISTDNRVYNRMAGEFPLFPDLTNTGIDGEPLFTQGSGKVIPWDSRAAAKGLYDRYLGKPGCNRPLMHSGLTRTKSDASVRSMASVVSVVPDWLEEIVDHQGNDDQAAVLDSLRRNSVSDRPPKNSLIRSPRRFLRRLSKQISSNGDDA</sequence>
<dbReference type="GO" id="GO:0005576">
    <property type="term" value="C:extracellular region"/>
    <property type="evidence" value="ECO:0007669"/>
    <property type="project" value="InterPro"/>
</dbReference>
<keyword evidence="3" id="KW-1185">Reference proteome</keyword>
<dbReference type="InterPro" id="IPR037017">
    <property type="entry name" value="Anthrax_toxin_edema_cen_sf"/>
</dbReference>
<evidence type="ECO:0000259" key="1">
    <source>
        <dbReference type="Pfam" id="PF03497"/>
    </source>
</evidence>
<proteinExistence type="predicted"/>
<name>A0A3A3FG21_9BURK</name>
<organism evidence="2 3">
    <name type="scientific">Noviherbaspirillum saxi</name>
    <dbReference type="NCBI Taxonomy" id="2320863"/>
    <lineage>
        <taxon>Bacteria</taxon>
        <taxon>Pseudomonadati</taxon>
        <taxon>Pseudomonadota</taxon>
        <taxon>Betaproteobacteria</taxon>
        <taxon>Burkholderiales</taxon>
        <taxon>Oxalobacteraceae</taxon>
        <taxon>Noviherbaspirillum</taxon>
    </lineage>
</organism>
<reference evidence="3" key="1">
    <citation type="submission" date="2018-09" db="EMBL/GenBank/DDBJ databases">
        <authorList>
            <person name="Zhu H."/>
        </authorList>
    </citation>
    <scope>NUCLEOTIDE SEQUENCE [LARGE SCALE GENOMIC DNA]</scope>
    <source>
        <strain evidence="3">K1R23-30</strain>
    </source>
</reference>
<accession>A0A3A3FG21</accession>
<dbReference type="SUPFAM" id="SSF81298">
    <property type="entry name" value="Adenylylcyclase toxin (the edema factor)"/>
    <property type="match status" value="1"/>
</dbReference>
<gene>
    <name evidence="2" type="ORF">D3871_26165</name>
</gene>
<dbReference type="Pfam" id="PF03497">
    <property type="entry name" value="Anthrax_toxA"/>
    <property type="match status" value="1"/>
</dbReference>
<evidence type="ECO:0000313" key="3">
    <source>
        <dbReference type="Proteomes" id="UP000265955"/>
    </source>
</evidence>
<comment type="caution">
    <text evidence="2">The sequence shown here is derived from an EMBL/GenBank/DDBJ whole genome shotgun (WGS) entry which is preliminary data.</text>
</comment>
<dbReference type="InterPro" id="IPR005165">
    <property type="entry name" value="Anthrax_toxin_edema_cen"/>
</dbReference>
<feature type="domain" description="Anthrax toxin edema factor central" evidence="1">
    <location>
        <begin position="6"/>
        <end position="72"/>
    </location>
</feature>
<dbReference type="Gene3D" id="3.90.1760.10">
    <property type="entry name" value="Anthrax toxin, edema factor, central domain"/>
    <property type="match status" value="1"/>
</dbReference>
<protein>
    <recommendedName>
        <fullName evidence="1">Anthrax toxin edema factor central domain-containing protein</fullName>
    </recommendedName>
</protein>
<dbReference type="Proteomes" id="UP000265955">
    <property type="component" value="Unassembled WGS sequence"/>
</dbReference>
<dbReference type="InterPro" id="IPR035099">
    <property type="entry name" value="Anthrax_toxin_C-terminal"/>
</dbReference>
<dbReference type="Gene3D" id="1.10.150.920">
    <property type="match status" value="1"/>
</dbReference>
<dbReference type="AlphaFoldDB" id="A0A3A3FG21"/>
<dbReference type="EMBL" id="QYUO01000003">
    <property type="protein sequence ID" value="RJF92130.1"/>
    <property type="molecule type" value="Genomic_DNA"/>
</dbReference>